<gene>
    <name evidence="1" type="ORF">FKW77_008196</name>
</gene>
<dbReference type="AlphaFoldDB" id="A0A517L5X5"/>
<dbReference type="OrthoDB" id="10601523at2759"/>
<evidence type="ECO:0000313" key="1">
    <source>
        <dbReference type="EMBL" id="QDS71033.1"/>
    </source>
</evidence>
<sequence>MCASYSRKGAMMPRLGWDIPAGPRMGVGGFGAPYSGNLGAMTPFTAFAQASDRTDGNWRNFQRRNGIGTRRQWGNLGGGLGGFESVYGTGGGNGYGGGGGGYGTAGGYGYGGGGYGYRGGGGGGSTGYSGGSGHCRGGGYEGGYDGGYGDCGPGGYGGSGNGRRSSLLGGGYSGGYSGHSMSRLGCSSRRSGAGLGRRGSLGGAYHRNVLMPRRRGYNSGPGMANPPRRQSYVPRLQAYRDPLYIPQPRRRRPRYGRYPGYDDEDEYDDPDWWSDGDEIGDYRDYGFGGYGYGYGYDGDDGYDSDDDETFAGYSYDI</sequence>
<dbReference type="Proteomes" id="UP000316270">
    <property type="component" value="Chromosome 5"/>
</dbReference>
<evidence type="ECO:0000313" key="2">
    <source>
        <dbReference type="Proteomes" id="UP000316270"/>
    </source>
</evidence>
<name>A0A517L5X5_9PEZI</name>
<protein>
    <submittedName>
        <fullName evidence="1">Uncharacterized protein</fullName>
    </submittedName>
</protein>
<dbReference type="EMBL" id="CP042189">
    <property type="protein sequence ID" value="QDS71033.1"/>
    <property type="molecule type" value="Genomic_DNA"/>
</dbReference>
<keyword evidence="2" id="KW-1185">Reference proteome</keyword>
<accession>A0A517L5X5</accession>
<proteinExistence type="predicted"/>
<reference evidence="1 2" key="1">
    <citation type="submission" date="2019-07" db="EMBL/GenBank/DDBJ databases">
        <title>Finished genome of Venturia effusa.</title>
        <authorList>
            <person name="Young C.A."/>
            <person name="Cox M.P."/>
            <person name="Ganley A.R.D."/>
            <person name="David W.J."/>
        </authorList>
    </citation>
    <scope>NUCLEOTIDE SEQUENCE [LARGE SCALE GENOMIC DNA]</scope>
    <source>
        <strain evidence="2">albino</strain>
    </source>
</reference>
<organism evidence="1 2">
    <name type="scientific">Venturia effusa</name>
    <dbReference type="NCBI Taxonomy" id="50376"/>
    <lineage>
        <taxon>Eukaryota</taxon>
        <taxon>Fungi</taxon>
        <taxon>Dikarya</taxon>
        <taxon>Ascomycota</taxon>
        <taxon>Pezizomycotina</taxon>
        <taxon>Dothideomycetes</taxon>
        <taxon>Pleosporomycetidae</taxon>
        <taxon>Venturiales</taxon>
        <taxon>Venturiaceae</taxon>
        <taxon>Venturia</taxon>
    </lineage>
</organism>